<dbReference type="InterPro" id="IPR035376">
    <property type="entry name" value="NigD_C"/>
</dbReference>
<dbReference type="InterPro" id="IPR038143">
    <property type="entry name" value="NigD-like_C_dom_sf"/>
</dbReference>
<protein>
    <submittedName>
        <fullName evidence="3">NigD-like protein</fullName>
    </submittedName>
</protein>
<dbReference type="Gene3D" id="2.40.50.500">
    <property type="entry name" value="NigD-like N-terminal OB domain"/>
    <property type="match status" value="1"/>
</dbReference>
<feature type="domain" description="NigD-like N-terminal OB" evidence="1">
    <location>
        <begin position="35"/>
        <end position="101"/>
    </location>
</feature>
<name>A0ABT5VP07_9BACT</name>
<sequence length="253" mass="29444">MKKILLIFLAISSLIYTSCDDDDNDILWVNYYMSVGTVTKKSDSLYITTDKGNVLKPKSTYVDTEFLEDDMRVLVDFRILSDADDNEFYDYYIEMFDINEILTKPVFKFDSETPKEVKDSIGDDMVHISDTWSHNDYVNVEFTYKGGSKTHYINLVYDGENATTTNGEIILELKHNDNNDQYKHRIWGLASFDVSSFKEEGKESVDFLIRTMGEDGEFNYNKIITYSFEKNAENDLETDLRIKDDEIKTKGFE</sequence>
<proteinExistence type="predicted"/>
<evidence type="ECO:0000313" key="4">
    <source>
        <dbReference type="Proteomes" id="UP001528920"/>
    </source>
</evidence>
<dbReference type="Proteomes" id="UP001528920">
    <property type="component" value="Unassembled WGS sequence"/>
</dbReference>
<dbReference type="RefSeq" id="WP_275108506.1">
    <property type="nucleotide sequence ID" value="NZ_JAKJSC010000001.1"/>
</dbReference>
<organism evidence="3 4">
    <name type="scientific">Paralabilibaculum antarcticum</name>
    <dbReference type="NCBI Taxonomy" id="2912572"/>
    <lineage>
        <taxon>Bacteria</taxon>
        <taxon>Pseudomonadati</taxon>
        <taxon>Bacteroidota</taxon>
        <taxon>Bacteroidia</taxon>
        <taxon>Marinilabiliales</taxon>
        <taxon>Marinifilaceae</taxon>
        <taxon>Paralabilibaculum</taxon>
    </lineage>
</organism>
<evidence type="ECO:0000313" key="3">
    <source>
        <dbReference type="EMBL" id="MDE5417169.1"/>
    </source>
</evidence>
<dbReference type="InterPro" id="IPR038179">
    <property type="entry name" value="NigD-like_N_sf"/>
</dbReference>
<feature type="domain" description="NigD-like C-terminal" evidence="2">
    <location>
        <begin position="115"/>
        <end position="214"/>
    </location>
</feature>
<gene>
    <name evidence="3" type="ORF">L3049_04035</name>
</gene>
<dbReference type="Pfam" id="PF12667">
    <property type="entry name" value="NigD_N"/>
    <property type="match status" value="1"/>
</dbReference>
<dbReference type="Pfam" id="PF17415">
    <property type="entry name" value="NigD_C"/>
    <property type="match status" value="1"/>
</dbReference>
<dbReference type="InterPro" id="IPR024299">
    <property type="entry name" value="NigD-like_OB_dom"/>
</dbReference>
<dbReference type="EMBL" id="JAKJSC010000001">
    <property type="protein sequence ID" value="MDE5417169.1"/>
    <property type="molecule type" value="Genomic_DNA"/>
</dbReference>
<comment type="caution">
    <text evidence="3">The sequence shown here is derived from an EMBL/GenBank/DDBJ whole genome shotgun (WGS) entry which is preliminary data.</text>
</comment>
<dbReference type="Gene3D" id="2.60.40.2370">
    <property type="entry name" value="NigD-like, C-terminal beta sandwich domain"/>
    <property type="match status" value="1"/>
</dbReference>
<keyword evidence="4" id="KW-1185">Reference proteome</keyword>
<evidence type="ECO:0000259" key="2">
    <source>
        <dbReference type="Pfam" id="PF17415"/>
    </source>
</evidence>
<accession>A0ABT5VP07</accession>
<reference evidence="3 4" key="1">
    <citation type="submission" date="2022-01" db="EMBL/GenBank/DDBJ databases">
        <title>Labilibaculum sp. nov, a marine bacterium isolated from Antarctica.</title>
        <authorList>
            <person name="Dai W."/>
        </authorList>
    </citation>
    <scope>NUCLEOTIDE SEQUENCE [LARGE SCALE GENOMIC DNA]</scope>
    <source>
        <strain evidence="3 4">DW002</strain>
    </source>
</reference>
<evidence type="ECO:0000259" key="1">
    <source>
        <dbReference type="Pfam" id="PF12667"/>
    </source>
</evidence>